<dbReference type="AlphaFoldDB" id="A0AAD5REG3"/>
<evidence type="ECO:0000313" key="2">
    <source>
        <dbReference type="EMBL" id="KAJ1374561.1"/>
    </source>
</evidence>
<feature type="compositionally biased region" description="Basic and acidic residues" evidence="1">
    <location>
        <begin position="45"/>
        <end position="62"/>
    </location>
</feature>
<dbReference type="EMBL" id="JAHQIW010007468">
    <property type="protein sequence ID" value="KAJ1374561.1"/>
    <property type="molecule type" value="Genomic_DNA"/>
</dbReference>
<proteinExistence type="predicted"/>
<keyword evidence="3" id="KW-1185">Reference proteome</keyword>
<dbReference type="Proteomes" id="UP001196413">
    <property type="component" value="Unassembled WGS sequence"/>
</dbReference>
<feature type="compositionally biased region" description="Polar residues" evidence="1">
    <location>
        <begin position="35"/>
        <end position="44"/>
    </location>
</feature>
<feature type="region of interest" description="Disordered" evidence="1">
    <location>
        <begin position="35"/>
        <end position="81"/>
    </location>
</feature>
<evidence type="ECO:0000313" key="3">
    <source>
        <dbReference type="Proteomes" id="UP001196413"/>
    </source>
</evidence>
<protein>
    <submittedName>
        <fullName evidence="2">Uncharacterized protein</fullName>
    </submittedName>
</protein>
<comment type="caution">
    <text evidence="2">The sequence shown here is derived from an EMBL/GenBank/DDBJ whole genome shotgun (WGS) entry which is preliminary data.</text>
</comment>
<accession>A0AAD5REG3</accession>
<name>A0AAD5REG3_PARTN</name>
<reference evidence="2" key="1">
    <citation type="submission" date="2021-06" db="EMBL/GenBank/DDBJ databases">
        <title>Parelaphostrongylus tenuis whole genome reference sequence.</title>
        <authorList>
            <person name="Garwood T.J."/>
            <person name="Larsen P.A."/>
            <person name="Fountain-Jones N.M."/>
            <person name="Garbe J.R."/>
            <person name="Macchietto M.G."/>
            <person name="Kania S.A."/>
            <person name="Gerhold R.W."/>
            <person name="Richards J.E."/>
            <person name="Wolf T.M."/>
        </authorList>
    </citation>
    <scope>NUCLEOTIDE SEQUENCE</scope>
    <source>
        <strain evidence="2">MNPRO001-30</strain>
        <tissue evidence="2">Meninges</tissue>
    </source>
</reference>
<feature type="compositionally biased region" description="Polar residues" evidence="1">
    <location>
        <begin position="65"/>
        <end position="76"/>
    </location>
</feature>
<organism evidence="2 3">
    <name type="scientific">Parelaphostrongylus tenuis</name>
    <name type="common">Meningeal worm</name>
    <dbReference type="NCBI Taxonomy" id="148309"/>
    <lineage>
        <taxon>Eukaryota</taxon>
        <taxon>Metazoa</taxon>
        <taxon>Ecdysozoa</taxon>
        <taxon>Nematoda</taxon>
        <taxon>Chromadorea</taxon>
        <taxon>Rhabditida</taxon>
        <taxon>Rhabditina</taxon>
        <taxon>Rhabditomorpha</taxon>
        <taxon>Strongyloidea</taxon>
        <taxon>Metastrongylidae</taxon>
        <taxon>Parelaphostrongylus</taxon>
    </lineage>
</organism>
<gene>
    <name evidence="2" type="ORF">KIN20_037269</name>
</gene>
<evidence type="ECO:0000256" key="1">
    <source>
        <dbReference type="SAM" id="MobiDB-lite"/>
    </source>
</evidence>
<sequence length="102" mass="11302">MAYLSETHFETSEMCGAPFHWMGLDSTMKTNIARTNDCGQSTRSNRIEQGKFSERSTSKDVTGHGNMNAQRATSTPVVPHLSEGSKALRRLILPFEAAILTR</sequence>